<keyword evidence="1" id="KW-0472">Membrane</keyword>
<protein>
    <recommendedName>
        <fullName evidence="4">PEP-CTERM protein-sorting domain-containing protein</fullName>
    </recommendedName>
</protein>
<comment type="caution">
    <text evidence="2">The sequence shown here is derived from an EMBL/GenBank/DDBJ whole genome shotgun (WGS) entry which is preliminary data.</text>
</comment>
<keyword evidence="1" id="KW-0812">Transmembrane</keyword>
<dbReference type="Proteomes" id="UP000186657">
    <property type="component" value="Unassembled WGS sequence"/>
</dbReference>
<dbReference type="InterPro" id="IPR013424">
    <property type="entry name" value="Ice-binding_C"/>
</dbReference>
<organism evidence="2 3">
    <name type="scientific">Moorena bouillonii PNG</name>
    <dbReference type="NCBI Taxonomy" id="568701"/>
    <lineage>
        <taxon>Bacteria</taxon>
        <taxon>Bacillati</taxon>
        <taxon>Cyanobacteriota</taxon>
        <taxon>Cyanophyceae</taxon>
        <taxon>Coleofasciculales</taxon>
        <taxon>Coleofasciculaceae</taxon>
        <taxon>Moorena</taxon>
    </lineage>
</organism>
<feature type="transmembrane region" description="Helical" evidence="1">
    <location>
        <begin position="35"/>
        <end position="53"/>
    </location>
</feature>
<accession>A0A1U7MWI6</accession>
<evidence type="ECO:0000313" key="3">
    <source>
        <dbReference type="Proteomes" id="UP000186657"/>
    </source>
</evidence>
<reference evidence="2 3" key="1">
    <citation type="submission" date="2016-10" db="EMBL/GenBank/DDBJ databases">
        <title>Comparative genomics uncovers the prolific and rare metabolic potential of the cyanobacterial genus Moorea.</title>
        <authorList>
            <person name="Leao T."/>
            <person name="Castelao G."/>
            <person name="Korobeynikov A."/>
            <person name="Monroe E.A."/>
            <person name="Podell S."/>
            <person name="Glukhov E."/>
            <person name="Allen E."/>
            <person name="Gerwick W.H."/>
            <person name="Gerwick L."/>
        </authorList>
    </citation>
    <scope>NUCLEOTIDE SEQUENCE [LARGE SCALE GENOMIC DNA]</scope>
    <source>
        <strain evidence="2 3">PNG5-198</strain>
    </source>
</reference>
<name>A0A1U7MWI6_9CYAN</name>
<evidence type="ECO:0008006" key="4">
    <source>
        <dbReference type="Google" id="ProtNLM"/>
    </source>
</evidence>
<evidence type="ECO:0000313" key="2">
    <source>
        <dbReference type="EMBL" id="OLT58001.1"/>
    </source>
</evidence>
<keyword evidence="1" id="KW-1133">Transmembrane helix</keyword>
<gene>
    <name evidence="2" type="ORF">BJP37_02040</name>
</gene>
<proteinExistence type="predicted"/>
<dbReference type="AlphaFoldDB" id="A0A1U7MWI6"/>
<dbReference type="EMBL" id="MKZS01000001">
    <property type="protein sequence ID" value="OLT58001.1"/>
    <property type="molecule type" value="Genomic_DNA"/>
</dbReference>
<dbReference type="NCBIfam" id="TIGR02595">
    <property type="entry name" value="PEP_CTERM"/>
    <property type="match status" value="1"/>
</dbReference>
<sequence>MRIPRVLTGGDVNFTTPYTPHPTPYPLSYRVPEPSAAWGTLALVGAFGVGSVLKRLPKASRKLIN</sequence>
<evidence type="ECO:0000256" key="1">
    <source>
        <dbReference type="SAM" id="Phobius"/>
    </source>
</evidence>
<keyword evidence="3" id="KW-1185">Reference proteome</keyword>